<keyword evidence="9" id="KW-0505">Motor protein</keyword>
<dbReference type="GO" id="GO:0045504">
    <property type="term" value="F:dynein heavy chain binding"/>
    <property type="evidence" value="ECO:0007669"/>
    <property type="project" value="TreeGrafter"/>
</dbReference>
<evidence type="ECO:0000256" key="6">
    <source>
        <dbReference type="ARBA" id="ARBA00022701"/>
    </source>
</evidence>
<dbReference type="GO" id="GO:0036157">
    <property type="term" value="C:outer dynein arm"/>
    <property type="evidence" value="ECO:0007669"/>
    <property type="project" value="TreeGrafter"/>
</dbReference>
<dbReference type="GO" id="GO:0036158">
    <property type="term" value="P:outer dynein arm assembly"/>
    <property type="evidence" value="ECO:0007669"/>
    <property type="project" value="TreeGrafter"/>
</dbReference>
<evidence type="ECO:0000256" key="2">
    <source>
        <dbReference type="ARBA" id="ARBA00004245"/>
    </source>
</evidence>
<keyword evidence="8" id="KW-0243">Dynein</keyword>
<proteinExistence type="inferred from homology"/>
<accession>A0A8X6XUC0</accession>
<comment type="subcellular location">
    <subcellularLocation>
        <location evidence="1">Cell projection</location>
        <location evidence="1">Cilium</location>
    </subcellularLocation>
    <subcellularLocation>
        <location evidence="2">Cytoplasm</location>
        <location evidence="2">Cytoskeleton</location>
    </subcellularLocation>
</comment>
<sequence>MICDHFRARDPVQSSDLQKRGRCSPESAETGSQLPRDQEEREDADLESSLHVLEKAWFNAQIPKVPRFTDETKSYKPIPEFRRPVFYYRNFGASKPKILGIRLKQVNPKDQNEYIDPNLYPVLKFSSSVTKEAILEAYLEDQNITDSMGSQTEKEKVEEEKGKRNGWINFDLPALLKRNIRRDFQFHENCRKYLRLCERMLDQNTTVANLDYDYYDNPNDQFRPNVGSLLPLWKLSLKEAPRSPVTCLSWNTHYTDLFAIGFRERRHDQDEDDDDLGLMREKGCVCILSLKGPSYPEKIYHCLCGVTSVAFHPSDPRLVAVGFTEGSLAIFDLKWQDAVPRGLDTKFNKCYHFDLVGDVSYAYFRKGLKKSLCFKVPNLDHLIF</sequence>
<evidence type="ECO:0000256" key="7">
    <source>
        <dbReference type="ARBA" id="ARBA00022737"/>
    </source>
</evidence>
<protein>
    <submittedName>
        <fullName evidence="13">Dynein intermediate chain 1, axonemal</fullName>
    </submittedName>
</protein>
<comment type="similarity">
    <text evidence="3">Belongs to the dynein intermediate chain family.</text>
</comment>
<keyword evidence="10" id="KW-0206">Cytoskeleton</keyword>
<dbReference type="SUPFAM" id="SSF50978">
    <property type="entry name" value="WD40 repeat-like"/>
    <property type="match status" value="1"/>
</dbReference>
<evidence type="ECO:0000313" key="13">
    <source>
        <dbReference type="EMBL" id="GFY58844.1"/>
    </source>
</evidence>
<dbReference type="PANTHER" id="PTHR12442">
    <property type="entry name" value="DYNEIN INTERMEDIATE CHAIN"/>
    <property type="match status" value="1"/>
</dbReference>
<dbReference type="GO" id="GO:0005874">
    <property type="term" value="C:microtubule"/>
    <property type="evidence" value="ECO:0007669"/>
    <property type="project" value="UniProtKB-KW"/>
</dbReference>
<dbReference type="AlphaFoldDB" id="A0A8X6XUC0"/>
<evidence type="ECO:0000256" key="9">
    <source>
        <dbReference type="ARBA" id="ARBA00023175"/>
    </source>
</evidence>
<comment type="caution">
    <text evidence="13">The sequence shown here is derived from an EMBL/GenBank/DDBJ whole genome shotgun (WGS) entry which is preliminary data.</text>
</comment>
<name>A0A8X6XUC0_9ARAC</name>
<evidence type="ECO:0000256" key="8">
    <source>
        <dbReference type="ARBA" id="ARBA00023017"/>
    </source>
</evidence>
<evidence type="ECO:0000313" key="14">
    <source>
        <dbReference type="Proteomes" id="UP000886998"/>
    </source>
</evidence>
<dbReference type="GO" id="GO:0045503">
    <property type="term" value="F:dynein light chain binding"/>
    <property type="evidence" value="ECO:0007669"/>
    <property type="project" value="TreeGrafter"/>
</dbReference>
<evidence type="ECO:0000256" key="5">
    <source>
        <dbReference type="ARBA" id="ARBA00022574"/>
    </source>
</evidence>
<gene>
    <name evidence="13" type="primary">DNAI1</name>
    <name evidence="13" type="ORF">TNIN_324881</name>
</gene>
<dbReference type="InterPro" id="IPR036322">
    <property type="entry name" value="WD40_repeat_dom_sf"/>
</dbReference>
<evidence type="ECO:0000256" key="11">
    <source>
        <dbReference type="ARBA" id="ARBA00023273"/>
    </source>
</evidence>
<organism evidence="13 14">
    <name type="scientific">Trichonephila inaurata madagascariensis</name>
    <dbReference type="NCBI Taxonomy" id="2747483"/>
    <lineage>
        <taxon>Eukaryota</taxon>
        <taxon>Metazoa</taxon>
        <taxon>Ecdysozoa</taxon>
        <taxon>Arthropoda</taxon>
        <taxon>Chelicerata</taxon>
        <taxon>Arachnida</taxon>
        <taxon>Araneae</taxon>
        <taxon>Araneomorphae</taxon>
        <taxon>Entelegynae</taxon>
        <taxon>Araneoidea</taxon>
        <taxon>Nephilidae</taxon>
        <taxon>Trichonephila</taxon>
        <taxon>Trichonephila inaurata</taxon>
    </lineage>
</organism>
<evidence type="ECO:0000256" key="10">
    <source>
        <dbReference type="ARBA" id="ARBA00023212"/>
    </source>
</evidence>
<keyword evidence="7" id="KW-0677">Repeat</keyword>
<dbReference type="Gene3D" id="2.130.10.10">
    <property type="entry name" value="YVTN repeat-like/Quinoprotein amine dehydrogenase"/>
    <property type="match status" value="1"/>
</dbReference>
<evidence type="ECO:0000256" key="1">
    <source>
        <dbReference type="ARBA" id="ARBA00004138"/>
    </source>
</evidence>
<keyword evidence="4" id="KW-0963">Cytoplasm</keyword>
<keyword evidence="6" id="KW-0493">Microtubule</keyword>
<feature type="region of interest" description="Disordered" evidence="12">
    <location>
        <begin position="1"/>
        <end position="45"/>
    </location>
</feature>
<evidence type="ECO:0000256" key="12">
    <source>
        <dbReference type="SAM" id="MobiDB-lite"/>
    </source>
</evidence>
<dbReference type="OrthoDB" id="10261376at2759"/>
<keyword evidence="14" id="KW-1185">Reference proteome</keyword>
<dbReference type="GO" id="GO:0003341">
    <property type="term" value="P:cilium movement"/>
    <property type="evidence" value="ECO:0007669"/>
    <property type="project" value="TreeGrafter"/>
</dbReference>
<evidence type="ECO:0000256" key="3">
    <source>
        <dbReference type="ARBA" id="ARBA00011059"/>
    </source>
</evidence>
<keyword evidence="5" id="KW-0853">WD repeat</keyword>
<keyword evidence="11" id="KW-0966">Cell projection</keyword>
<dbReference type="InterPro" id="IPR050687">
    <property type="entry name" value="Dynein_IC"/>
</dbReference>
<dbReference type="PANTHER" id="PTHR12442:SF11">
    <property type="entry name" value="DYNEIN AXONEMAL INTERMEDIATE CHAIN 1"/>
    <property type="match status" value="1"/>
</dbReference>
<reference evidence="13" key="1">
    <citation type="submission" date="2020-08" db="EMBL/GenBank/DDBJ databases">
        <title>Multicomponent nature underlies the extraordinary mechanical properties of spider dragline silk.</title>
        <authorList>
            <person name="Kono N."/>
            <person name="Nakamura H."/>
            <person name="Mori M."/>
            <person name="Yoshida Y."/>
            <person name="Ohtoshi R."/>
            <person name="Malay A.D."/>
            <person name="Moran D.A.P."/>
            <person name="Tomita M."/>
            <person name="Numata K."/>
            <person name="Arakawa K."/>
        </authorList>
    </citation>
    <scope>NUCLEOTIDE SEQUENCE</scope>
</reference>
<dbReference type="Proteomes" id="UP000886998">
    <property type="component" value="Unassembled WGS sequence"/>
</dbReference>
<dbReference type="InterPro" id="IPR015943">
    <property type="entry name" value="WD40/YVTN_repeat-like_dom_sf"/>
</dbReference>
<dbReference type="EMBL" id="BMAV01012277">
    <property type="protein sequence ID" value="GFY58844.1"/>
    <property type="molecule type" value="Genomic_DNA"/>
</dbReference>
<evidence type="ECO:0000256" key="4">
    <source>
        <dbReference type="ARBA" id="ARBA00022490"/>
    </source>
</evidence>
<feature type="compositionally biased region" description="Basic and acidic residues" evidence="12">
    <location>
        <begin position="1"/>
        <end position="10"/>
    </location>
</feature>